<evidence type="ECO:0000313" key="2">
    <source>
        <dbReference type="EMBL" id="TFW28017.1"/>
    </source>
</evidence>
<feature type="chain" id="PRO_5021325415" evidence="1">
    <location>
        <begin position="31"/>
        <end position="139"/>
    </location>
</feature>
<dbReference type="EMBL" id="SPUM01000143">
    <property type="protein sequence ID" value="TFW28017.1"/>
    <property type="molecule type" value="Genomic_DNA"/>
</dbReference>
<accession>A0A4Y9SRB3</accession>
<dbReference type="AlphaFoldDB" id="A0A4Y9SRB3"/>
<keyword evidence="3" id="KW-1185">Reference proteome</keyword>
<reference evidence="2 3" key="1">
    <citation type="submission" date="2019-03" db="EMBL/GenBank/DDBJ databases">
        <title>Draft genome of Massilia hortus sp. nov., a novel bacterial species of the Oxalobacteraceae family.</title>
        <authorList>
            <person name="Peta V."/>
            <person name="Raths R."/>
            <person name="Bucking H."/>
        </authorList>
    </citation>
    <scope>NUCLEOTIDE SEQUENCE [LARGE SCALE GENOMIC DNA]</scope>
    <source>
        <strain evidence="2 3">ONC3</strain>
    </source>
</reference>
<evidence type="ECO:0000313" key="3">
    <source>
        <dbReference type="Proteomes" id="UP000297258"/>
    </source>
</evidence>
<organism evidence="2 3">
    <name type="scientific">Massilia horti</name>
    <dbReference type="NCBI Taxonomy" id="2562153"/>
    <lineage>
        <taxon>Bacteria</taxon>
        <taxon>Pseudomonadati</taxon>
        <taxon>Pseudomonadota</taxon>
        <taxon>Betaproteobacteria</taxon>
        <taxon>Burkholderiales</taxon>
        <taxon>Oxalobacteraceae</taxon>
        <taxon>Telluria group</taxon>
        <taxon>Massilia</taxon>
    </lineage>
</organism>
<proteinExistence type="predicted"/>
<gene>
    <name evidence="2" type="ORF">E4O92_22395</name>
</gene>
<sequence length="139" mass="15150">MKNRQYKLLEALPFIVLCVVALTHLPPASAADQKGMVVTRDPQTGQLRAPTPSEMQELNAQARTLAAPVQSVPAQPTLVARPDVTRQVRLGDAGQVYSIVTRDSDGKLLNQCVQGERAANAVLTQGITISKEEQRHEDR</sequence>
<dbReference type="RefSeq" id="WP_135191861.1">
    <property type="nucleotide sequence ID" value="NZ_SPUM01000143.1"/>
</dbReference>
<evidence type="ECO:0000256" key="1">
    <source>
        <dbReference type="SAM" id="SignalP"/>
    </source>
</evidence>
<dbReference type="NCBIfam" id="NF047450">
    <property type="entry name" value="post-PEP-CTERM_1"/>
    <property type="match status" value="1"/>
</dbReference>
<dbReference type="OrthoDB" id="8755107at2"/>
<protein>
    <submittedName>
        <fullName evidence="2">Uncharacterized protein</fullName>
    </submittedName>
</protein>
<dbReference type="Proteomes" id="UP000297258">
    <property type="component" value="Unassembled WGS sequence"/>
</dbReference>
<name>A0A4Y9SRB3_9BURK</name>
<comment type="caution">
    <text evidence="2">The sequence shown here is derived from an EMBL/GenBank/DDBJ whole genome shotgun (WGS) entry which is preliminary data.</text>
</comment>
<feature type="signal peptide" evidence="1">
    <location>
        <begin position="1"/>
        <end position="30"/>
    </location>
</feature>
<keyword evidence="1" id="KW-0732">Signal</keyword>